<comment type="caution">
    <text evidence="3">The sequence shown here is derived from an EMBL/GenBank/DDBJ whole genome shotgun (WGS) entry which is preliminary data.</text>
</comment>
<keyword evidence="1" id="KW-0472">Membrane</keyword>
<dbReference type="InterPro" id="IPR026870">
    <property type="entry name" value="Zinc_ribbon_dom"/>
</dbReference>
<dbReference type="AlphaFoldDB" id="A0A2T2WD54"/>
<feature type="transmembrane region" description="Helical" evidence="1">
    <location>
        <begin position="64"/>
        <end position="82"/>
    </location>
</feature>
<accession>A0A2T2WD54</accession>
<evidence type="ECO:0000259" key="2">
    <source>
        <dbReference type="Pfam" id="PF13240"/>
    </source>
</evidence>
<organism evidence="3 4">
    <name type="scientific">Sulfobacillus acidophilus</name>
    <dbReference type="NCBI Taxonomy" id="53633"/>
    <lineage>
        <taxon>Bacteria</taxon>
        <taxon>Bacillati</taxon>
        <taxon>Bacillota</taxon>
        <taxon>Clostridia</taxon>
        <taxon>Eubacteriales</taxon>
        <taxon>Clostridiales Family XVII. Incertae Sedis</taxon>
        <taxon>Sulfobacillus</taxon>
    </lineage>
</organism>
<keyword evidence="1" id="KW-0812">Transmembrane</keyword>
<gene>
    <name evidence="3" type="ORF">C7B45_16260</name>
</gene>
<dbReference type="Pfam" id="PF13240">
    <property type="entry name" value="Zn_Ribbon_1"/>
    <property type="match status" value="1"/>
</dbReference>
<proteinExistence type="predicted"/>
<feature type="domain" description="Zinc-ribbon" evidence="2">
    <location>
        <begin position="3"/>
        <end position="24"/>
    </location>
</feature>
<sequence length="86" mass="9616">MICEHCGSKVVDGEHVCAVCGTSLSPFNARSREPAKVIPFRPKGRLAAKMPEPKMPRHRPPPRALWWIILIIAIALVVPYIWPLGH</sequence>
<keyword evidence="1" id="KW-1133">Transmembrane helix</keyword>
<dbReference type="EMBL" id="PXYV01000082">
    <property type="protein sequence ID" value="PSR20149.1"/>
    <property type="molecule type" value="Genomic_DNA"/>
</dbReference>
<reference evidence="3 4" key="1">
    <citation type="journal article" date="2014" name="BMC Genomics">
        <title>Comparison of environmental and isolate Sulfobacillus genomes reveals diverse carbon, sulfur, nitrogen, and hydrogen metabolisms.</title>
        <authorList>
            <person name="Justice N.B."/>
            <person name="Norman A."/>
            <person name="Brown C.T."/>
            <person name="Singh A."/>
            <person name="Thomas B.C."/>
            <person name="Banfield J.F."/>
        </authorList>
    </citation>
    <scope>NUCLEOTIDE SEQUENCE [LARGE SCALE GENOMIC DNA]</scope>
    <source>
        <strain evidence="3">AMDSBA3</strain>
    </source>
</reference>
<dbReference type="Proteomes" id="UP000241848">
    <property type="component" value="Unassembled WGS sequence"/>
</dbReference>
<evidence type="ECO:0000313" key="4">
    <source>
        <dbReference type="Proteomes" id="UP000241848"/>
    </source>
</evidence>
<name>A0A2T2WD54_9FIRM</name>
<protein>
    <recommendedName>
        <fullName evidence="2">Zinc-ribbon domain-containing protein</fullName>
    </recommendedName>
</protein>
<evidence type="ECO:0000313" key="3">
    <source>
        <dbReference type="EMBL" id="PSR20149.1"/>
    </source>
</evidence>
<evidence type="ECO:0000256" key="1">
    <source>
        <dbReference type="SAM" id="Phobius"/>
    </source>
</evidence>